<feature type="compositionally biased region" description="Basic and acidic residues" evidence="1">
    <location>
        <begin position="796"/>
        <end position="805"/>
    </location>
</feature>
<feature type="compositionally biased region" description="Polar residues" evidence="1">
    <location>
        <begin position="220"/>
        <end position="233"/>
    </location>
</feature>
<keyword evidence="3" id="KW-1185">Reference proteome</keyword>
<dbReference type="AlphaFoldDB" id="A0AAV9HFT5"/>
<name>A0AAV9HFT5_9PEZI</name>
<reference evidence="2" key="1">
    <citation type="journal article" date="2023" name="Mol. Phylogenet. Evol.">
        <title>Genome-scale phylogeny and comparative genomics of the fungal order Sordariales.</title>
        <authorList>
            <person name="Hensen N."/>
            <person name="Bonometti L."/>
            <person name="Westerberg I."/>
            <person name="Brannstrom I.O."/>
            <person name="Guillou S."/>
            <person name="Cros-Aarteil S."/>
            <person name="Calhoun S."/>
            <person name="Haridas S."/>
            <person name="Kuo A."/>
            <person name="Mondo S."/>
            <person name="Pangilinan J."/>
            <person name="Riley R."/>
            <person name="LaButti K."/>
            <person name="Andreopoulos B."/>
            <person name="Lipzen A."/>
            <person name="Chen C."/>
            <person name="Yan M."/>
            <person name="Daum C."/>
            <person name="Ng V."/>
            <person name="Clum A."/>
            <person name="Steindorff A."/>
            <person name="Ohm R.A."/>
            <person name="Martin F."/>
            <person name="Silar P."/>
            <person name="Natvig D.O."/>
            <person name="Lalanne C."/>
            <person name="Gautier V."/>
            <person name="Ament-Velasquez S.L."/>
            <person name="Kruys A."/>
            <person name="Hutchinson M.I."/>
            <person name="Powell A.J."/>
            <person name="Barry K."/>
            <person name="Miller A.N."/>
            <person name="Grigoriev I.V."/>
            <person name="Debuchy R."/>
            <person name="Gladieux P."/>
            <person name="Hiltunen Thoren M."/>
            <person name="Johannesson H."/>
        </authorList>
    </citation>
    <scope>NUCLEOTIDE SEQUENCE</scope>
    <source>
        <strain evidence="2">PSN324</strain>
    </source>
</reference>
<feature type="region of interest" description="Disordered" evidence="1">
    <location>
        <begin position="36"/>
        <end position="72"/>
    </location>
</feature>
<accession>A0AAV9HFT5</accession>
<feature type="compositionally biased region" description="Polar residues" evidence="1">
    <location>
        <begin position="54"/>
        <end position="72"/>
    </location>
</feature>
<reference evidence="2" key="2">
    <citation type="submission" date="2023-06" db="EMBL/GenBank/DDBJ databases">
        <authorList>
            <consortium name="Lawrence Berkeley National Laboratory"/>
            <person name="Mondo S.J."/>
            <person name="Hensen N."/>
            <person name="Bonometti L."/>
            <person name="Westerberg I."/>
            <person name="Brannstrom I.O."/>
            <person name="Guillou S."/>
            <person name="Cros-Aarteil S."/>
            <person name="Calhoun S."/>
            <person name="Haridas S."/>
            <person name="Kuo A."/>
            <person name="Pangilinan J."/>
            <person name="Riley R."/>
            <person name="Labutti K."/>
            <person name="Andreopoulos B."/>
            <person name="Lipzen A."/>
            <person name="Chen C."/>
            <person name="Yanf M."/>
            <person name="Daum C."/>
            <person name="Ng V."/>
            <person name="Clum A."/>
            <person name="Steindorff A."/>
            <person name="Ohm R."/>
            <person name="Martin F."/>
            <person name="Silar P."/>
            <person name="Natvig D."/>
            <person name="Lalanne C."/>
            <person name="Gautier V."/>
            <person name="Ament-Velasquez S.L."/>
            <person name="Kruys A."/>
            <person name="Hutchinson M.I."/>
            <person name="Powell A.J."/>
            <person name="Barry K."/>
            <person name="Miller A.N."/>
            <person name="Grigoriev I.V."/>
            <person name="Debuchy R."/>
            <person name="Gladieux P."/>
            <person name="Thoren M.H."/>
            <person name="Johannesson H."/>
        </authorList>
    </citation>
    <scope>NUCLEOTIDE SEQUENCE</scope>
    <source>
        <strain evidence="2">PSN324</strain>
    </source>
</reference>
<feature type="compositionally biased region" description="Low complexity" evidence="1">
    <location>
        <begin position="513"/>
        <end position="524"/>
    </location>
</feature>
<sequence length="805" mass="86445">MTANERFADPIVTRATVRSSKPVLVEHDQIISSLRASRTADANTHEPTYDDVSPTKSRSQSYQTDLYTPSSPRLSLEMKNSLRQKRHSVADLRLAFERAAQLNFGYNKSSIPTTPKGRSTETNSGSPTKAIVSTLSYPQSCPKPAQQHLSYDSLATITPTQPRSICSSLSATRIPEPAGPKSTGRKTIHEIAKDEERTAIPGLKHVRPLLRARTLSVKVSTVSPKPTQSPTKSNIKERLSRSGVGRKVLPGPPPSPFLQHWRTRRETAPVKSGPSLPIMVSTTVAVTTQRGPSSLDSSTRSTPFRTRGESSHQSTASSAYSKGYQDGPVESPVKDAADSPVKDKISMFEHLNHKDSKPAIRKPRSHDQPGTSENARQNIHHPSVKRPSAWELKRGAKALRALSFTGHRETTVALGSFSKIPKQSDKTIKFPVRVRHSVAVPKPDTPDGISADDTQTALRSKAMGVAPRTDRYSLAPRPDSTFFVKGTLWKVPHADSVSLKHSQSSYSPKETQSNSTSVPNSPSSAELVNKTINTRPNLFYSTSTKTGRILPDRRSYGALEGKKSWDSSAAALTPARHVPVLADPFLDASAENMDLYLQSAQIEIPAIVFEPPTPAPGTVAASVKSSDDTFAPSLPILEAHQLPLAPHPPAAATDVPQKSWKRASFIPVSFGKKTGEAVVKKSAALGPILSPDLAHGTHGVGSDDAGSGASAAHRRASQSWGKRAAAAALGIGRRLRDRRASSSTAGSGVPGINEDEVGDDESGVGGGGGGGRSMSGLQDVVVATPNCRLQHPRPSRKVDWRKFEV</sequence>
<feature type="compositionally biased region" description="Basic and acidic residues" evidence="1">
    <location>
        <begin position="332"/>
        <end position="358"/>
    </location>
</feature>
<feature type="compositionally biased region" description="Polar residues" evidence="1">
    <location>
        <begin position="500"/>
        <end position="512"/>
    </location>
</feature>
<evidence type="ECO:0000256" key="1">
    <source>
        <dbReference type="SAM" id="MobiDB-lite"/>
    </source>
</evidence>
<dbReference type="Proteomes" id="UP001321749">
    <property type="component" value="Unassembled WGS sequence"/>
</dbReference>
<evidence type="ECO:0000313" key="2">
    <source>
        <dbReference type="EMBL" id="KAK4459722.1"/>
    </source>
</evidence>
<protein>
    <submittedName>
        <fullName evidence="2">Uncharacterized protein</fullName>
    </submittedName>
</protein>
<organism evidence="2 3">
    <name type="scientific">Cladorrhinum samala</name>
    <dbReference type="NCBI Taxonomy" id="585594"/>
    <lineage>
        <taxon>Eukaryota</taxon>
        <taxon>Fungi</taxon>
        <taxon>Dikarya</taxon>
        <taxon>Ascomycota</taxon>
        <taxon>Pezizomycotina</taxon>
        <taxon>Sordariomycetes</taxon>
        <taxon>Sordariomycetidae</taxon>
        <taxon>Sordariales</taxon>
        <taxon>Podosporaceae</taxon>
        <taxon>Cladorrhinum</taxon>
    </lineage>
</organism>
<dbReference type="EMBL" id="MU865029">
    <property type="protein sequence ID" value="KAK4459722.1"/>
    <property type="molecule type" value="Genomic_DNA"/>
</dbReference>
<feature type="region of interest" description="Disordered" evidence="1">
    <location>
        <begin position="285"/>
        <end position="388"/>
    </location>
</feature>
<evidence type="ECO:0000313" key="3">
    <source>
        <dbReference type="Proteomes" id="UP001321749"/>
    </source>
</evidence>
<feature type="compositionally biased region" description="Acidic residues" evidence="1">
    <location>
        <begin position="753"/>
        <end position="762"/>
    </location>
</feature>
<comment type="caution">
    <text evidence="2">The sequence shown here is derived from an EMBL/GenBank/DDBJ whole genome shotgun (WGS) entry which is preliminary data.</text>
</comment>
<feature type="compositionally biased region" description="Polar residues" evidence="1">
    <location>
        <begin position="368"/>
        <end position="377"/>
    </location>
</feature>
<feature type="region of interest" description="Disordered" evidence="1">
    <location>
        <begin position="734"/>
        <end position="805"/>
    </location>
</feature>
<feature type="region of interest" description="Disordered" evidence="1">
    <location>
        <begin position="106"/>
        <end position="130"/>
    </location>
</feature>
<proteinExistence type="predicted"/>
<feature type="compositionally biased region" description="Low complexity" evidence="1">
    <location>
        <begin position="700"/>
        <end position="711"/>
    </location>
</feature>
<feature type="compositionally biased region" description="Low complexity" evidence="1">
    <location>
        <begin position="311"/>
        <end position="321"/>
    </location>
</feature>
<gene>
    <name evidence="2" type="ORF">QBC42DRAFT_231067</name>
</gene>
<feature type="region of interest" description="Disordered" evidence="1">
    <location>
        <begin position="500"/>
        <end position="525"/>
    </location>
</feature>
<feature type="region of interest" description="Disordered" evidence="1">
    <location>
        <begin position="696"/>
        <end position="722"/>
    </location>
</feature>
<feature type="region of interest" description="Disordered" evidence="1">
    <location>
        <begin position="220"/>
        <end position="261"/>
    </location>
</feature>
<feature type="compositionally biased region" description="Polar residues" evidence="1">
    <location>
        <begin position="285"/>
        <end position="304"/>
    </location>
</feature>
<feature type="compositionally biased region" description="Gly residues" evidence="1">
    <location>
        <begin position="763"/>
        <end position="773"/>
    </location>
</feature>